<dbReference type="InterPro" id="IPR038765">
    <property type="entry name" value="Papain-like_cys_pep_sf"/>
</dbReference>
<dbReference type="RefSeq" id="WP_118767198.1">
    <property type="nucleotide sequence ID" value="NZ_QWKP01000192.1"/>
</dbReference>
<keyword evidence="4" id="KW-0788">Thiol protease</keyword>
<dbReference type="PANTHER" id="PTHR47053">
    <property type="entry name" value="MUREIN DD-ENDOPEPTIDASE MEPH-RELATED"/>
    <property type="match status" value="1"/>
</dbReference>
<reference evidence="8 9" key="1">
    <citation type="submission" date="2018-08" db="EMBL/GenBank/DDBJ databases">
        <title>Cellulomonas rhizosphaerae sp. nov., a novel actinomycete isolated from soil.</title>
        <authorList>
            <person name="Tian Y."/>
        </authorList>
    </citation>
    <scope>NUCLEOTIDE SEQUENCE [LARGE SCALE GENOMIC DNA]</scope>
    <source>
        <strain evidence="8 9">NEAU-TCZ24</strain>
    </source>
</reference>
<feature type="domain" description="NlpC/P60" evidence="7">
    <location>
        <begin position="161"/>
        <end position="279"/>
    </location>
</feature>
<dbReference type="OrthoDB" id="9815778at2"/>
<keyword evidence="6" id="KW-0732">Signal</keyword>
<keyword evidence="9" id="KW-1185">Reference proteome</keyword>
<evidence type="ECO:0000256" key="3">
    <source>
        <dbReference type="ARBA" id="ARBA00022801"/>
    </source>
</evidence>
<evidence type="ECO:0000256" key="4">
    <source>
        <dbReference type="ARBA" id="ARBA00022807"/>
    </source>
</evidence>
<proteinExistence type="inferred from homology"/>
<feature type="signal peptide" evidence="6">
    <location>
        <begin position="1"/>
        <end position="49"/>
    </location>
</feature>
<dbReference type="InterPro" id="IPR032109">
    <property type="entry name" value="Big_3_5"/>
</dbReference>
<dbReference type="PANTHER" id="PTHR47053:SF1">
    <property type="entry name" value="MUREIN DD-ENDOPEPTIDASE MEPH-RELATED"/>
    <property type="match status" value="1"/>
</dbReference>
<protein>
    <submittedName>
        <fullName evidence="8">Peptidoglycan endopeptidase</fullName>
    </submittedName>
</protein>
<dbReference type="Gene3D" id="3.90.1720.10">
    <property type="entry name" value="endopeptidase domain like (from Nostoc punctiforme)"/>
    <property type="match status" value="1"/>
</dbReference>
<keyword evidence="2" id="KW-0645">Protease</keyword>
<dbReference type="EMBL" id="QWKP01000192">
    <property type="protein sequence ID" value="RHA40740.1"/>
    <property type="molecule type" value="Genomic_DNA"/>
</dbReference>
<feature type="region of interest" description="Disordered" evidence="5">
    <location>
        <begin position="1"/>
        <end position="20"/>
    </location>
</feature>
<gene>
    <name evidence="8" type="ORF">D1825_09585</name>
</gene>
<dbReference type="Pfam" id="PF16640">
    <property type="entry name" value="Big_3_5"/>
    <property type="match status" value="1"/>
</dbReference>
<sequence>MTTTTPGHVLHAPSTPARPRRASRRLAALAGGLALVVAVPVALSAPASAATPTTSTTVATHAPAVVTKHSKTKVHLSKKTQTRGKAVAKVRVTVHVGRAVASGKVVLKVGAKTWKTVTLKHGTARVQVSKTLKVGKHRITAIYQGASHVTRSKGSAVIKVKKGTPKVVSVAKKYVGTPYRSGASGPRAFDCSGFTRYVFKKAGIKSLPRTSSAQHHVGKTVSRKNAKPGDIIWSPGHVAIYLGGNKMIDAPRPGKTIQVRSIWQSNPTFVRVSAKAVSA</sequence>
<organism evidence="8 9">
    <name type="scientific">Cellulomonas rhizosphaerae</name>
    <dbReference type="NCBI Taxonomy" id="2293719"/>
    <lineage>
        <taxon>Bacteria</taxon>
        <taxon>Bacillati</taxon>
        <taxon>Actinomycetota</taxon>
        <taxon>Actinomycetes</taxon>
        <taxon>Micrococcales</taxon>
        <taxon>Cellulomonadaceae</taxon>
        <taxon>Cellulomonas</taxon>
    </lineage>
</organism>
<evidence type="ECO:0000259" key="7">
    <source>
        <dbReference type="PROSITE" id="PS51935"/>
    </source>
</evidence>
<evidence type="ECO:0000256" key="2">
    <source>
        <dbReference type="ARBA" id="ARBA00022670"/>
    </source>
</evidence>
<dbReference type="Pfam" id="PF00877">
    <property type="entry name" value="NLPC_P60"/>
    <property type="match status" value="1"/>
</dbReference>
<dbReference type="AlphaFoldDB" id="A0A413RLI8"/>
<dbReference type="GO" id="GO:0005975">
    <property type="term" value="P:carbohydrate metabolic process"/>
    <property type="evidence" value="ECO:0007669"/>
    <property type="project" value="UniProtKB-ARBA"/>
</dbReference>
<evidence type="ECO:0000256" key="5">
    <source>
        <dbReference type="SAM" id="MobiDB-lite"/>
    </source>
</evidence>
<name>A0A413RLI8_9CELL</name>
<comment type="similarity">
    <text evidence="1">Belongs to the peptidase C40 family.</text>
</comment>
<dbReference type="SUPFAM" id="SSF54001">
    <property type="entry name" value="Cysteine proteinases"/>
    <property type="match status" value="1"/>
</dbReference>
<evidence type="ECO:0000313" key="9">
    <source>
        <dbReference type="Proteomes" id="UP000283374"/>
    </source>
</evidence>
<comment type="caution">
    <text evidence="8">The sequence shown here is derived from an EMBL/GenBank/DDBJ whole genome shotgun (WGS) entry which is preliminary data.</text>
</comment>
<dbReference type="InterPro" id="IPR013783">
    <property type="entry name" value="Ig-like_fold"/>
</dbReference>
<dbReference type="InterPro" id="IPR051202">
    <property type="entry name" value="Peptidase_C40"/>
</dbReference>
<evidence type="ECO:0000256" key="6">
    <source>
        <dbReference type="SAM" id="SignalP"/>
    </source>
</evidence>
<feature type="chain" id="PRO_5019202394" evidence="6">
    <location>
        <begin position="50"/>
        <end position="279"/>
    </location>
</feature>
<dbReference type="Proteomes" id="UP000283374">
    <property type="component" value="Unassembled WGS sequence"/>
</dbReference>
<dbReference type="GO" id="GO:0006508">
    <property type="term" value="P:proteolysis"/>
    <property type="evidence" value="ECO:0007669"/>
    <property type="project" value="UniProtKB-KW"/>
</dbReference>
<dbReference type="InterPro" id="IPR000064">
    <property type="entry name" value="NLP_P60_dom"/>
</dbReference>
<dbReference type="PROSITE" id="PS51935">
    <property type="entry name" value="NLPC_P60"/>
    <property type="match status" value="1"/>
</dbReference>
<accession>A0A413RLI8</accession>
<dbReference type="Gene3D" id="2.60.40.10">
    <property type="entry name" value="Immunoglobulins"/>
    <property type="match status" value="1"/>
</dbReference>
<evidence type="ECO:0000313" key="8">
    <source>
        <dbReference type="EMBL" id="RHA40740.1"/>
    </source>
</evidence>
<evidence type="ECO:0000256" key="1">
    <source>
        <dbReference type="ARBA" id="ARBA00007074"/>
    </source>
</evidence>
<keyword evidence="3" id="KW-0378">Hydrolase</keyword>
<dbReference type="GO" id="GO:0008234">
    <property type="term" value="F:cysteine-type peptidase activity"/>
    <property type="evidence" value="ECO:0007669"/>
    <property type="project" value="UniProtKB-KW"/>
</dbReference>